<dbReference type="EMBL" id="QXFT01000511">
    <property type="protein sequence ID" value="KAE9341945.1"/>
    <property type="molecule type" value="Genomic_DNA"/>
</dbReference>
<dbReference type="EMBL" id="QXFV01000551">
    <property type="protein sequence ID" value="KAE9034386.1"/>
    <property type="molecule type" value="Genomic_DNA"/>
</dbReference>
<reference evidence="4 6" key="1">
    <citation type="submission" date="2018-09" db="EMBL/GenBank/DDBJ databases">
        <title>Genomic investigation of the strawberry pathogen Phytophthora fragariae indicates pathogenicity is determined by transcriptional variation in three key races.</title>
        <authorList>
            <person name="Adams T.M."/>
            <person name="Armitage A.D."/>
            <person name="Sobczyk M.K."/>
            <person name="Bates H.J."/>
            <person name="Dunwell J.M."/>
            <person name="Nellist C.F."/>
            <person name="Harrison R.J."/>
        </authorList>
    </citation>
    <scope>NUCLEOTIDE SEQUENCE [LARGE SCALE GENOMIC DNA]</scope>
    <source>
        <strain evidence="1 4">SCRP249</strain>
        <strain evidence="2 6">SCRP324</strain>
        <strain evidence="3 5">SCRP333</strain>
    </source>
</reference>
<proteinExistence type="predicted"/>
<evidence type="ECO:0000313" key="6">
    <source>
        <dbReference type="Proteomes" id="UP000435112"/>
    </source>
</evidence>
<name>A0A6A3NQI8_9STRA</name>
<protein>
    <submittedName>
        <fullName evidence="2">Uncharacterized protein</fullName>
    </submittedName>
</protein>
<evidence type="ECO:0000313" key="4">
    <source>
        <dbReference type="Proteomes" id="UP000429607"/>
    </source>
</evidence>
<gene>
    <name evidence="1" type="ORF">PR001_g9757</name>
    <name evidence="2" type="ORF">PR002_g908</name>
    <name evidence="3" type="ORF">PR003_g9726</name>
</gene>
<dbReference type="Proteomes" id="UP000435112">
    <property type="component" value="Unassembled WGS sequence"/>
</dbReference>
<evidence type="ECO:0000313" key="3">
    <source>
        <dbReference type="EMBL" id="KAE9341945.1"/>
    </source>
</evidence>
<dbReference type="Proteomes" id="UP000429607">
    <property type="component" value="Unassembled WGS sequence"/>
</dbReference>
<keyword evidence="5" id="KW-1185">Reference proteome</keyword>
<evidence type="ECO:0000313" key="2">
    <source>
        <dbReference type="EMBL" id="KAE9047689.1"/>
    </source>
</evidence>
<organism evidence="2 6">
    <name type="scientific">Phytophthora rubi</name>
    <dbReference type="NCBI Taxonomy" id="129364"/>
    <lineage>
        <taxon>Eukaryota</taxon>
        <taxon>Sar</taxon>
        <taxon>Stramenopiles</taxon>
        <taxon>Oomycota</taxon>
        <taxon>Peronosporomycetes</taxon>
        <taxon>Peronosporales</taxon>
        <taxon>Peronosporaceae</taxon>
        <taxon>Phytophthora</taxon>
    </lineage>
</organism>
<comment type="caution">
    <text evidence="2">The sequence shown here is derived from an EMBL/GenBank/DDBJ whole genome shotgun (WGS) entry which is preliminary data.</text>
</comment>
<accession>A0A6A3NQI8</accession>
<evidence type="ECO:0000313" key="5">
    <source>
        <dbReference type="Proteomes" id="UP000434957"/>
    </source>
</evidence>
<dbReference type="Proteomes" id="UP000434957">
    <property type="component" value="Unassembled WGS sequence"/>
</dbReference>
<dbReference type="EMBL" id="QXFU01000023">
    <property type="protein sequence ID" value="KAE9047689.1"/>
    <property type="molecule type" value="Genomic_DNA"/>
</dbReference>
<dbReference type="AlphaFoldDB" id="A0A6A3NQI8"/>
<sequence length="223" mass="24406">MVLPLDTPLVMQSASINGCNDLYPTKSSVFLRDDDFRVKVVVLHRVAEGVVVIRSTSDGNELIVGANGGCFFESPMLGIGEQFKVEAIANGSVVFVSSRTGHVLDTDDTGLPRCVDTIRRGWFLLQHEGANKVSENPVVDAAPVVEPECGHCRDYEAKERREYIMKLVSLGKSLDEVDAILLRMYAWPTAEKVIVAGRGGAVSSEKQISPKAKSAAWQWMKPE</sequence>
<dbReference type="OrthoDB" id="96469at2759"/>
<evidence type="ECO:0000313" key="1">
    <source>
        <dbReference type="EMBL" id="KAE9034386.1"/>
    </source>
</evidence>